<dbReference type="Gene3D" id="1.10.3970.10">
    <property type="entry name" value="BSD domain"/>
    <property type="match status" value="1"/>
</dbReference>
<accession>A0A0K0DHG0</accession>
<name>A0A0K0DHG0_ANGCA</name>
<sequence>MTQEVADLTNAAKGGIGAATNVIKEQAHFLERLVTPDEEENPVVRNSQANNSESAIESVGSKFQVEKSASIGFGWMKSVVNTVTDTVKSLAIEETTDGEDDFTEVVRPRILRKTNLSAAKLLEIQSSEGTFRNQPENSYAYSRWMTQFNIEEYDAEINLLLGSNQSLRDMYSKMV</sequence>
<keyword evidence="2" id="KW-1185">Reference proteome</keyword>
<evidence type="ECO:0000313" key="3">
    <source>
        <dbReference type="WBParaSite" id="ACAC_0001062201-mRNA-1"/>
    </source>
</evidence>
<proteinExistence type="predicted"/>
<organism evidence="2 3">
    <name type="scientific">Angiostrongylus cantonensis</name>
    <name type="common">Rat lungworm</name>
    <dbReference type="NCBI Taxonomy" id="6313"/>
    <lineage>
        <taxon>Eukaryota</taxon>
        <taxon>Metazoa</taxon>
        <taxon>Ecdysozoa</taxon>
        <taxon>Nematoda</taxon>
        <taxon>Chromadorea</taxon>
        <taxon>Rhabditida</taxon>
        <taxon>Rhabditina</taxon>
        <taxon>Rhabditomorpha</taxon>
        <taxon>Strongyloidea</taxon>
        <taxon>Metastrongylidae</taxon>
        <taxon>Angiostrongylus</taxon>
    </lineage>
</organism>
<dbReference type="AlphaFoldDB" id="A0A0K0DHG0"/>
<dbReference type="SUPFAM" id="SSF140383">
    <property type="entry name" value="BSD domain-like"/>
    <property type="match status" value="1"/>
</dbReference>
<reference evidence="2" key="1">
    <citation type="submission" date="2012-09" db="EMBL/GenBank/DDBJ databases">
        <authorList>
            <person name="Martin A.A."/>
        </authorList>
    </citation>
    <scope>NUCLEOTIDE SEQUENCE</scope>
</reference>
<feature type="region of interest" description="Disordered" evidence="1">
    <location>
        <begin position="39"/>
        <end position="58"/>
    </location>
</feature>
<evidence type="ECO:0000256" key="1">
    <source>
        <dbReference type="SAM" id="MobiDB-lite"/>
    </source>
</evidence>
<dbReference type="STRING" id="6313.A0A0K0DHG0"/>
<protein>
    <submittedName>
        <fullName evidence="3">BSD domain-containing protein</fullName>
    </submittedName>
</protein>
<dbReference type="Proteomes" id="UP000035642">
    <property type="component" value="Unassembled WGS sequence"/>
</dbReference>
<dbReference type="WBParaSite" id="ACAC_0001062201-mRNA-1">
    <property type="protein sequence ID" value="ACAC_0001062201-mRNA-1"/>
    <property type="gene ID" value="ACAC_0001062201"/>
</dbReference>
<feature type="compositionally biased region" description="Polar residues" evidence="1">
    <location>
        <begin position="44"/>
        <end position="55"/>
    </location>
</feature>
<dbReference type="InterPro" id="IPR035925">
    <property type="entry name" value="BSD_dom_sf"/>
</dbReference>
<evidence type="ECO:0000313" key="2">
    <source>
        <dbReference type="Proteomes" id="UP000035642"/>
    </source>
</evidence>
<reference evidence="3" key="2">
    <citation type="submission" date="2017-02" db="UniProtKB">
        <authorList>
            <consortium name="WormBaseParasite"/>
        </authorList>
    </citation>
    <scope>IDENTIFICATION</scope>
</reference>